<organism evidence="1 2">
    <name type="scientific">Nonomuraea montanisoli</name>
    <dbReference type="NCBI Taxonomy" id="2741721"/>
    <lineage>
        <taxon>Bacteria</taxon>
        <taxon>Bacillati</taxon>
        <taxon>Actinomycetota</taxon>
        <taxon>Actinomycetes</taxon>
        <taxon>Streptosporangiales</taxon>
        <taxon>Streptosporangiaceae</taxon>
        <taxon>Nonomuraea</taxon>
    </lineage>
</organism>
<protein>
    <submittedName>
        <fullName evidence="1">Uncharacterized protein</fullName>
    </submittedName>
</protein>
<name>A0A7Y6I512_9ACTN</name>
<dbReference type="AlphaFoldDB" id="A0A7Y6I512"/>
<comment type="caution">
    <text evidence="1">The sequence shown here is derived from an EMBL/GenBank/DDBJ whole genome shotgun (WGS) entry which is preliminary data.</text>
</comment>
<sequence length="54" mass="6130">MLTADTYLSVLPQLYHDSARAIARLVLRRFGRPTGRSARPVTHDQMTAMLITLF</sequence>
<gene>
    <name evidence="1" type="ORF">HTZ77_09100</name>
</gene>
<dbReference type="Proteomes" id="UP000586042">
    <property type="component" value="Unassembled WGS sequence"/>
</dbReference>
<dbReference type="EMBL" id="JABWGN010000003">
    <property type="protein sequence ID" value="NUW31581.1"/>
    <property type="molecule type" value="Genomic_DNA"/>
</dbReference>
<evidence type="ECO:0000313" key="2">
    <source>
        <dbReference type="Proteomes" id="UP000586042"/>
    </source>
</evidence>
<accession>A0A7Y6I512</accession>
<evidence type="ECO:0000313" key="1">
    <source>
        <dbReference type="EMBL" id="NUW31581.1"/>
    </source>
</evidence>
<reference evidence="1 2" key="1">
    <citation type="submission" date="2020-06" db="EMBL/GenBank/DDBJ databases">
        <title>Nonomuraea sp. SMC257, a novel actinomycete isolated from soil.</title>
        <authorList>
            <person name="Chanama M."/>
        </authorList>
    </citation>
    <scope>NUCLEOTIDE SEQUENCE [LARGE SCALE GENOMIC DNA]</scope>
    <source>
        <strain evidence="1 2">SMC257</strain>
    </source>
</reference>
<dbReference type="RefSeq" id="WP_175589022.1">
    <property type="nucleotide sequence ID" value="NZ_JABWGN010000003.1"/>
</dbReference>
<proteinExistence type="predicted"/>
<keyword evidence="2" id="KW-1185">Reference proteome</keyword>